<evidence type="ECO:0000313" key="2">
    <source>
        <dbReference type="Proteomes" id="UP000625682"/>
    </source>
</evidence>
<dbReference type="Pfam" id="PF14175">
    <property type="entry name" value="YaaC"/>
    <property type="match status" value="1"/>
</dbReference>
<dbReference type="AlphaFoldDB" id="A0A917LBL0"/>
<evidence type="ECO:0000313" key="1">
    <source>
        <dbReference type="EMBL" id="GGJ57546.1"/>
    </source>
</evidence>
<sequence length="358" mass="39007">MVGSSLNGESLRRREALRGLRRMRAAPPGMAGQNAQRLRTFQAALEQAEQFLSSAESAGYETKPVFAFYALSQAGRAIAAASGHLTDDEYRPSGHGMRVLNTRDQADLWAAEVEVNKAGTPQSVARAMGSPMWPAKTKLTLAEIWPLVPETASEHPPSAVPSDFPALRYEAQGTSGAWEVAYLHGVPMTVFRQREDSSAVAKWLSHYPTLAGWQGGTSTHNRALPAIDWVGGELRMMLLWQRSRTHQSRQVDPAQWVRHAEQYRGGWWVLPAHAGMAQPVQAMVAWWAALLALSTFARYEPESWAAMIDVDNPGSPAVAIEHFLDTALDAIPELVGGALSYVSAFASDPYVAGQPPAP</sequence>
<keyword evidence="2" id="KW-1185">Reference proteome</keyword>
<comment type="caution">
    <text evidence="1">The sequence shown here is derived from an EMBL/GenBank/DDBJ whole genome shotgun (WGS) entry which is preliminary data.</text>
</comment>
<dbReference type="EMBL" id="BMMU01000027">
    <property type="protein sequence ID" value="GGJ57546.1"/>
    <property type="molecule type" value="Genomic_DNA"/>
</dbReference>
<name>A0A917LBL0_9ACTN</name>
<dbReference type="InterPro" id="IPR026988">
    <property type="entry name" value="YaaC-like"/>
</dbReference>
<accession>A0A917LBL0</accession>
<protein>
    <submittedName>
        <fullName evidence="1">Uncharacterized protein</fullName>
    </submittedName>
</protein>
<reference evidence="1" key="2">
    <citation type="submission" date="2020-09" db="EMBL/GenBank/DDBJ databases">
        <authorList>
            <person name="Sun Q."/>
            <person name="Zhou Y."/>
        </authorList>
    </citation>
    <scope>NUCLEOTIDE SEQUENCE</scope>
    <source>
        <strain evidence="1">CGMCC 4.7272</strain>
    </source>
</reference>
<reference evidence="1" key="1">
    <citation type="journal article" date="2014" name="Int. J. Syst. Evol. Microbiol.">
        <title>Complete genome sequence of Corynebacterium casei LMG S-19264T (=DSM 44701T), isolated from a smear-ripened cheese.</title>
        <authorList>
            <consortium name="US DOE Joint Genome Institute (JGI-PGF)"/>
            <person name="Walter F."/>
            <person name="Albersmeier A."/>
            <person name="Kalinowski J."/>
            <person name="Ruckert C."/>
        </authorList>
    </citation>
    <scope>NUCLEOTIDE SEQUENCE</scope>
    <source>
        <strain evidence="1">CGMCC 4.7272</strain>
    </source>
</reference>
<dbReference type="Proteomes" id="UP000625682">
    <property type="component" value="Unassembled WGS sequence"/>
</dbReference>
<gene>
    <name evidence="1" type="ORF">GCM10012282_63550</name>
</gene>
<organism evidence="1 2">
    <name type="scientific">Streptomyces lacrimifluminis</name>
    <dbReference type="NCBI Taxonomy" id="1500077"/>
    <lineage>
        <taxon>Bacteria</taxon>
        <taxon>Bacillati</taxon>
        <taxon>Actinomycetota</taxon>
        <taxon>Actinomycetes</taxon>
        <taxon>Kitasatosporales</taxon>
        <taxon>Streptomycetaceae</taxon>
        <taxon>Streptomyces</taxon>
    </lineage>
</organism>
<proteinExistence type="predicted"/>